<keyword evidence="1" id="KW-0677">Repeat</keyword>
<organism evidence="3 4">
    <name type="scientific">Colletotrichum siamense</name>
    <name type="common">Anthracnose fungus</name>
    <dbReference type="NCBI Taxonomy" id="690259"/>
    <lineage>
        <taxon>Eukaryota</taxon>
        <taxon>Fungi</taxon>
        <taxon>Dikarya</taxon>
        <taxon>Ascomycota</taxon>
        <taxon>Pezizomycotina</taxon>
        <taxon>Sordariomycetes</taxon>
        <taxon>Hypocreomycetidae</taxon>
        <taxon>Glomerellales</taxon>
        <taxon>Glomerellaceae</taxon>
        <taxon>Colletotrichum</taxon>
        <taxon>Colletotrichum gloeosporioides species complex</taxon>
    </lineage>
</organism>
<evidence type="ECO:0000313" key="4">
    <source>
        <dbReference type="Proteomes" id="UP000711996"/>
    </source>
</evidence>
<dbReference type="OrthoDB" id="194358at2759"/>
<evidence type="ECO:0000256" key="1">
    <source>
        <dbReference type="ARBA" id="ARBA00022737"/>
    </source>
</evidence>
<dbReference type="Proteomes" id="UP000711996">
    <property type="component" value="Unassembled WGS sequence"/>
</dbReference>
<dbReference type="PANTHER" id="PTHR10039">
    <property type="entry name" value="AMELOGENIN"/>
    <property type="match status" value="1"/>
</dbReference>
<dbReference type="Gene3D" id="3.40.50.300">
    <property type="entry name" value="P-loop containing nucleotide triphosphate hydrolases"/>
    <property type="match status" value="1"/>
</dbReference>
<proteinExistence type="predicted"/>
<accession>A0A9P5F219</accession>
<keyword evidence="4" id="KW-1185">Reference proteome</keyword>
<gene>
    <name evidence="3" type="ORF">CGCSCA2_v001143</name>
</gene>
<feature type="domain" description="Nephrocystin 3-like N-terminal" evidence="2">
    <location>
        <begin position="206"/>
        <end position="369"/>
    </location>
</feature>
<dbReference type="AlphaFoldDB" id="A0A9P5F219"/>
<evidence type="ECO:0000259" key="2">
    <source>
        <dbReference type="Pfam" id="PF24883"/>
    </source>
</evidence>
<dbReference type="InterPro" id="IPR056884">
    <property type="entry name" value="NPHP3-like_N"/>
</dbReference>
<dbReference type="EMBL" id="QPMT01000002">
    <property type="protein sequence ID" value="KAF4865898.1"/>
    <property type="molecule type" value="Genomic_DNA"/>
</dbReference>
<protein>
    <submittedName>
        <fullName evidence="3">Vegetative incompatibility protein HET-E-1</fullName>
    </submittedName>
</protein>
<dbReference type="PANTHER" id="PTHR10039:SF15">
    <property type="entry name" value="NACHT DOMAIN-CONTAINING PROTEIN"/>
    <property type="match status" value="1"/>
</dbReference>
<sequence length="452" mass="51049">MADPLSISASIAGLVSLADIVFLRLTKYIKSVKNAEAEINDLCKEVNLLGGAVNMLSRLARGHEMEDEPFNRDFRMYHIEGCAFILTEISQKTKKYDMNPKGKLLKLMWPYTSSKTKELLANLSRHKDNINLALSANSMEALLRCLAKEEDRAKTTAEIQADVKKTREIVVRIQEDSHRKEVLRLFLPYNPQPNYEMSVKLRHPMTGMWLERLVSFQTWFSSPGSRLWLSGIPGAGKTVIAGSIIGQALGRSSDAVATSFFFCDYKIEITQTPLSVLGALAHQLALQNEEAYSILEEYYSELHPEKGLARSPDTNDLIRIIVSMAQNFEQVYMVVDGLDECQDNTNEVVEALREIAQSSEEISMALLSRNEDNIRDCLQDPEASFINIQIAAHKEDITEYVTSEIQQRMRNKRLHLEDLSLQGEILDGLVDGANGMYVIKHFARPKLLEDCD</sequence>
<evidence type="ECO:0000313" key="3">
    <source>
        <dbReference type="EMBL" id="KAF4865898.1"/>
    </source>
</evidence>
<name>A0A9P5F219_COLSI</name>
<dbReference type="InterPro" id="IPR027417">
    <property type="entry name" value="P-loop_NTPase"/>
</dbReference>
<comment type="caution">
    <text evidence="3">The sequence shown here is derived from an EMBL/GenBank/DDBJ whole genome shotgun (WGS) entry which is preliminary data.</text>
</comment>
<reference evidence="3" key="1">
    <citation type="submission" date="2019-06" db="EMBL/GenBank/DDBJ databases">
        <authorList>
            <person name="Gan P."/>
            <person name="Shirasu K."/>
        </authorList>
    </citation>
    <scope>NUCLEOTIDE SEQUENCE [LARGE SCALE GENOMIC DNA]</scope>
    <source>
        <strain evidence="3">CAD2</strain>
    </source>
</reference>
<dbReference type="Pfam" id="PF24883">
    <property type="entry name" value="NPHP3_N"/>
    <property type="match status" value="1"/>
</dbReference>
<dbReference type="SUPFAM" id="SSF52540">
    <property type="entry name" value="P-loop containing nucleoside triphosphate hydrolases"/>
    <property type="match status" value="1"/>
</dbReference>